<reference evidence="1 2" key="1">
    <citation type="journal article" date="2018" name="Aquat. Microb. Ecol.">
        <title>Gammaproteobacterial methanotrophs dominate.</title>
        <authorList>
            <person name="Rissanen A.J."/>
            <person name="Saarenheimo J."/>
            <person name="Tiirola M."/>
            <person name="Peura S."/>
            <person name="Aalto S.L."/>
            <person name="Karvinen A."/>
            <person name="Nykanen H."/>
        </authorList>
    </citation>
    <scope>NUCLEOTIDE SEQUENCE [LARGE SCALE GENOMIC DNA]</scope>
    <source>
        <strain evidence="1">AMbin10</strain>
    </source>
</reference>
<gene>
    <name evidence="1" type="ORF">DM484_13825</name>
</gene>
<dbReference type="AlphaFoldDB" id="A0A2W4R1J1"/>
<dbReference type="GO" id="GO:0008233">
    <property type="term" value="F:peptidase activity"/>
    <property type="evidence" value="ECO:0007669"/>
    <property type="project" value="UniProtKB-KW"/>
</dbReference>
<dbReference type="InterPro" id="IPR022274">
    <property type="entry name" value="Peptidase_asp_AF0612"/>
</dbReference>
<keyword evidence="1" id="KW-0645">Protease</keyword>
<dbReference type="GO" id="GO:0006508">
    <property type="term" value="P:proteolysis"/>
    <property type="evidence" value="ECO:0007669"/>
    <property type="project" value="UniProtKB-KW"/>
</dbReference>
<dbReference type="InterPro" id="IPR021109">
    <property type="entry name" value="Peptidase_aspartic_dom_sf"/>
</dbReference>
<dbReference type="NCBIfam" id="TIGR03698">
    <property type="entry name" value="clan_AA_DTGF"/>
    <property type="match status" value="1"/>
</dbReference>
<protein>
    <submittedName>
        <fullName evidence="1">Clan AA aspartic protease</fullName>
    </submittedName>
</protein>
<organism evidence="1 2">
    <name type="scientific">Candidatus Methylumidiphilus alinenensis</name>
    <dbReference type="NCBI Taxonomy" id="2202197"/>
    <lineage>
        <taxon>Bacteria</taxon>
        <taxon>Pseudomonadati</taxon>
        <taxon>Pseudomonadota</taxon>
        <taxon>Gammaproteobacteria</taxon>
        <taxon>Methylococcales</taxon>
        <taxon>Candidatus Methylumidiphilus</taxon>
    </lineage>
</organism>
<evidence type="ECO:0000313" key="1">
    <source>
        <dbReference type="EMBL" id="PZN77902.1"/>
    </source>
</evidence>
<evidence type="ECO:0000313" key="2">
    <source>
        <dbReference type="Proteomes" id="UP000249396"/>
    </source>
</evidence>
<comment type="caution">
    <text evidence="1">The sequence shown here is derived from an EMBL/GenBank/DDBJ whole genome shotgun (WGS) entry which is preliminary data.</text>
</comment>
<sequence>MGLVHADLNLKNTRTNSDMKVRAMVDSGSLLLCIPQHVALQLQLEELEKREVTLADGKRQLVPYVGPLQVQFANRRCFTGALVLGDETLLGAVPMEDMDVLVDLARQRLIVNPDSPYIAVAPVK</sequence>
<keyword evidence="1" id="KW-0378">Hydrolase</keyword>
<name>A0A2W4R1J1_9GAMM</name>
<dbReference type="Proteomes" id="UP000249396">
    <property type="component" value="Unassembled WGS sequence"/>
</dbReference>
<accession>A0A2W4R1J1</accession>
<dbReference type="EMBL" id="QJPH01000328">
    <property type="protein sequence ID" value="PZN77902.1"/>
    <property type="molecule type" value="Genomic_DNA"/>
</dbReference>
<proteinExistence type="predicted"/>
<dbReference type="Gene3D" id="2.40.70.10">
    <property type="entry name" value="Acid Proteases"/>
    <property type="match status" value="1"/>
</dbReference>